<dbReference type="KEGG" id="clec:106661874"/>
<evidence type="ECO:0000313" key="1">
    <source>
        <dbReference type="EnsemblMetazoa" id="XP_014241086.1"/>
    </source>
</evidence>
<protein>
    <submittedName>
        <fullName evidence="1">Uncharacterized protein</fullName>
    </submittedName>
</protein>
<dbReference type="AlphaFoldDB" id="A0A8I6R896"/>
<dbReference type="GeneID" id="106661874"/>
<sequence>MSEAIFSEKSVSVPQPTEEDAIRLLDEAKEALDEIREMKLENFIRPEIELADEVIDLEIVHTSSEADIIEFSKIIYDALPKEKEEKLFSKNVSEKNLLCPDTTPSPAVDVEIAPVNITTVTEGNQTIPDNRKRWATIRRIFSRNKTTNKI</sequence>
<organism evidence="1 2">
    <name type="scientific">Cimex lectularius</name>
    <name type="common">Bed bug</name>
    <name type="synonym">Acanthia lectularia</name>
    <dbReference type="NCBI Taxonomy" id="79782"/>
    <lineage>
        <taxon>Eukaryota</taxon>
        <taxon>Metazoa</taxon>
        <taxon>Ecdysozoa</taxon>
        <taxon>Arthropoda</taxon>
        <taxon>Hexapoda</taxon>
        <taxon>Insecta</taxon>
        <taxon>Pterygota</taxon>
        <taxon>Neoptera</taxon>
        <taxon>Paraneoptera</taxon>
        <taxon>Hemiptera</taxon>
        <taxon>Heteroptera</taxon>
        <taxon>Panheteroptera</taxon>
        <taxon>Cimicomorpha</taxon>
        <taxon>Cimicidae</taxon>
        <taxon>Cimex</taxon>
    </lineage>
</organism>
<dbReference type="Proteomes" id="UP000494040">
    <property type="component" value="Unassembled WGS sequence"/>
</dbReference>
<dbReference type="EnsemblMetazoa" id="XM_014385600.2">
    <property type="protein sequence ID" value="XP_014241086.1"/>
    <property type="gene ID" value="LOC106661874"/>
</dbReference>
<reference evidence="1" key="1">
    <citation type="submission" date="2022-01" db="UniProtKB">
        <authorList>
            <consortium name="EnsemblMetazoa"/>
        </authorList>
    </citation>
    <scope>IDENTIFICATION</scope>
</reference>
<accession>A0A8I6R896</accession>
<name>A0A8I6R896_CIMLE</name>
<keyword evidence="2" id="KW-1185">Reference proteome</keyword>
<evidence type="ECO:0000313" key="2">
    <source>
        <dbReference type="Proteomes" id="UP000494040"/>
    </source>
</evidence>
<proteinExistence type="predicted"/>
<dbReference type="RefSeq" id="XP_014241086.1">
    <property type="nucleotide sequence ID" value="XM_014385600.2"/>
</dbReference>